<dbReference type="NCBIfam" id="NF009523">
    <property type="entry name" value="PRK12884.1"/>
    <property type="match status" value="1"/>
</dbReference>
<dbReference type="Proteomes" id="UP000012063">
    <property type="component" value="Unassembled WGS sequence"/>
</dbReference>
<feature type="transmembrane region" description="Helical" evidence="5">
    <location>
        <begin position="231"/>
        <end position="252"/>
    </location>
</feature>
<feature type="transmembrane region" description="Helical" evidence="5">
    <location>
        <begin position="20"/>
        <end position="37"/>
    </location>
</feature>
<proteinExistence type="predicted"/>
<dbReference type="Pfam" id="PF01040">
    <property type="entry name" value="UbiA"/>
    <property type="match status" value="1"/>
</dbReference>
<dbReference type="eggNOG" id="COG0382">
    <property type="taxonomic scope" value="Bacteria"/>
</dbReference>
<dbReference type="AlphaFoldDB" id="M5E0D1"/>
<keyword evidence="2 5" id="KW-0812">Transmembrane</keyword>
<feature type="transmembrane region" description="Helical" evidence="5">
    <location>
        <begin position="109"/>
        <end position="126"/>
    </location>
</feature>
<dbReference type="EMBL" id="CAUI01000015">
    <property type="protein sequence ID" value="CCU79094.1"/>
    <property type="molecule type" value="Genomic_DNA"/>
</dbReference>
<dbReference type="RefSeq" id="WP_005488451.1">
    <property type="nucleotide sequence ID" value="NZ_CAUI01000015.1"/>
</dbReference>
<dbReference type="InParanoid" id="M5E0D1"/>
<gene>
    <name evidence="6" type="ORF">HSACCH_01073</name>
</gene>
<dbReference type="CDD" id="cd13961">
    <property type="entry name" value="PT_UbiA_DGGGPS"/>
    <property type="match status" value="1"/>
</dbReference>
<dbReference type="Gene3D" id="1.20.120.1780">
    <property type="entry name" value="UbiA prenyltransferase"/>
    <property type="match status" value="1"/>
</dbReference>
<evidence type="ECO:0000313" key="6">
    <source>
        <dbReference type="EMBL" id="CCU79094.1"/>
    </source>
</evidence>
<keyword evidence="4 5" id="KW-0472">Membrane</keyword>
<dbReference type="GO" id="GO:0016020">
    <property type="term" value="C:membrane"/>
    <property type="evidence" value="ECO:0007669"/>
    <property type="project" value="UniProtKB-SubCell"/>
</dbReference>
<dbReference type="OrthoDB" id="152343at2"/>
<dbReference type="PANTHER" id="PTHR42723:SF1">
    <property type="entry name" value="CHLOROPHYLL SYNTHASE, CHLOROPLASTIC"/>
    <property type="match status" value="1"/>
</dbReference>
<evidence type="ECO:0000313" key="7">
    <source>
        <dbReference type="Proteomes" id="UP000012063"/>
    </source>
</evidence>
<keyword evidence="7" id="KW-1185">Reference proteome</keyword>
<dbReference type="PANTHER" id="PTHR42723">
    <property type="entry name" value="CHLOROPHYLL SYNTHASE"/>
    <property type="match status" value="1"/>
</dbReference>
<feature type="transmembrane region" description="Helical" evidence="5">
    <location>
        <begin position="264"/>
        <end position="284"/>
    </location>
</feature>
<feature type="transmembrane region" description="Helical" evidence="5">
    <location>
        <begin position="81"/>
        <end position="103"/>
    </location>
</feature>
<organism evidence="6 7">
    <name type="scientific">Halanaerobium saccharolyticum subsp. saccharolyticum DSM 6643</name>
    <dbReference type="NCBI Taxonomy" id="1293054"/>
    <lineage>
        <taxon>Bacteria</taxon>
        <taxon>Bacillati</taxon>
        <taxon>Bacillota</taxon>
        <taxon>Clostridia</taxon>
        <taxon>Halanaerobiales</taxon>
        <taxon>Halanaerobiaceae</taxon>
        <taxon>Halanaerobium</taxon>
    </lineage>
</organism>
<evidence type="ECO:0000256" key="1">
    <source>
        <dbReference type="ARBA" id="ARBA00004141"/>
    </source>
</evidence>
<dbReference type="InterPro" id="IPR044878">
    <property type="entry name" value="UbiA_sf"/>
</dbReference>
<feature type="transmembrane region" description="Helical" evidence="5">
    <location>
        <begin position="133"/>
        <end position="155"/>
    </location>
</feature>
<evidence type="ECO:0000256" key="4">
    <source>
        <dbReference type="ARBA" id="ARBA00023136"/>
    </source>
</evidence>
<feature type="transmembrane region" description="Helical" evidence="5">
    <location>
        <begin position="43"/>
        <end position="60"/>
    </location>
</feature>
<evidence type="ECO:0000256" key="5">
    <source>
        <dbReference type="SAM" id="Phobius"/>
    </source>
</evidence>
<sequence>MPNYKKIKGLIELLRPELPFAAGISVIIGEIITLGKLPSLSELFLGFMWGFLLSGSAMILNDFFDIEVDKINAPNRPLPSGLVSSNTAIVFTIIISLLGLVISFFINKAAILLYIIFWFIGFLYNWKLKEKGLLGNLFVSSSVAVTIILGAIAVGNPWNEAVLIFSLMLFVFDLGEEIAADAMDIEGDKKRNIKSIAILIGRQKALNISFLLFMIYIILSFIPVILNLFGISYLIIISLTNSMILIWGIKLIKSSTIKEGRIYVRRLYLSGLLGFLLIIISMIVI</sequence>
<dbReference type="InterPro" id="IPR050475">
    <property type="entry name" value="Prenyltransferase_related"/>
</dbReference>
<reference evidence="7" key="1">
    <citation type="journal article" date="2013" name="Genome Announc.">
        <title>Genome Sequence of Halanaerobium saccharolyticum subsp. saccharolyticum Strain DSM 6643T, a Halophilic Hydrogen-Producing Bacterium.</title>
        <authorList>
            <person name="Kivisto A."/>
            <person name="Larjo A."/>
            <person name="Ciranna A."/>
            <person name="Santala V."/>
            <person name="Roos C."/>
            <person name="Karp M."/>
        </authorList>
    </citation>
    <scope>NUCLEOTIDE SEQUENCE [LARGE SCALE GENOMIC DNA]</scope>
    <source>
        <strain evidence="7">DSM 6643</strain>
    </source>
</reference>
<feature type="transmembrane region" description="Helical" evidence="5">
    <location>
        <begin position="205"/>
        <end position="225"/>
    </location>
</feature>
<comment type="subcellular location">
    <subcellularLocation>
        <location evidence="1">Membrane</location>
        <topology evidence="1">Multi-pass membrane protein</topology>
    </subcellularLocation>
</comment>
<accession>M5E0D1</accession>
<protein>
    <submittedName>
        <fullName evidence="6">(S)-2,3-di-O-geranylgeranylglyceryl phosphate synthase</fullName>
    </submittedName>
</protein>
<dbReference type="STRING" id="1293054.HSACCH_01073"/>
<evidence type="ECO:0000256" key="3">
    <source>
        <dbReference type="ARBA" id="ARBA00022989"/>
    </source>
</evidence>
<keyword evidence="3 5" id="KW-1133">Transmembrane helix</keyword>
<dbReference type="Gene3D" id="1.10.357.140">
    <property type="entry name" value="UbiA prenyltransferase"/>
    <property type="match status" value="1"/>
</dbReference>
<comment type="caution">
    <text evidence="6">The sequence shown here is derived from an EMBL/GenBank/DDBJ whole genome shotgun (WGS) entry which is preliminary data.</text>
</comment>
<dbReference type="InterPro" id="IPR000537">
    <property type="entry name" value="UbiA_prenyltransferase"/>
</dbReference>
<dbReference type="GO" id="GO:0016765">
    <property type="term" value="F:transferase activity, transferring alkyl or aryl (other than methyl) groups"/>
    <property type="evidence" value="ECO:0007669"/>
    <property type="project" value="InterPro"/>
</dbReference>
<evidence type="ECO:0000256" key="2">
    <source>
        <dbReference type="ARBA" id="ARBA00022692"/>
    </source>
</evidence>
<name>M5E0D1_9FIRM</name>
<feature type="transmembrane region" description="Helical" evidence="5">
    <location>
        <begin position="161"/>
        <end position="184"/>
    </location>
</feature>